<organism evidence="6 7">
    <name type="scientific">Sphingomonas tabacisoli</name>
    <dbReference type="NCBI Taxonomy" id="2249466"/>
    <lineage>
        <taxon>Bacteria</taxon>
        <taxon>Pseudomonadati</taxon>
        <taxon>Pseudomonadota</taxon>
        <taxon>Alphaproteobacteria</taxon>
        <taxon>Sphingomonadales</taxon>
        <taxon>Sphingomonadaceae</taxon>
        <taxon>Sphingomonas</taxon>
    </lineage>
</organism>
<protein>
    <submittedName>
        <fullName evidence="6">Proline iminopeptidase-family hydrolase</fullName>
    </submittedName>
</protein>
<reference evidence="7" key="1">
    <citation type="journal article" date="2019" name="Int. J. Syst. Evol. Microbiol.">
        <title>The Global Catalogue of Microorganisms (GCM) 10K type strain sequencing project: providing services to taxonomists for standard genome sequencing and annotation.</title>
        <authorList>
            <consortium name="The Broad Institute Genomics Platform"/>
            <consortium name="The Broad Institute Genome Sequencing Center for Infectious Disease"/>
            <person name="Wu L."/>
            <person name="Ma J."/>
        </authorList>
    </citation>
    <scope>NUCLEOTIDE SEQUENCE [LARGE SCALE GENOMIC DNA]</scope>
    <source>
        <strain evidence="7">CGMCC 1.16275</strain>
    </source>
</reference>
<sequence length="331" mass="36488">MRLSRRSMLAGMAGAVVAPAVMAKGYKPLPQPDPKLWHIDDEPVLTGQAPGPNGGVYYRVYGQFGRTPVITLHGGPAAGETYMRPYVGLATDRQVVTYDQSGCGKSARPEDLSLYTLDRYVAELEALRAHLAFEKVVLLGHSWGGVLAPAYAAAHPERVAGLVLAGTGVRWLDFQEAAERWLLEFGPDARATIDRAEKSGAMDDPAYQKLIQAYYARHLCRLDPYPDWFNRIGEEIGRNPVYAHLNGPTEFQFTGTFASIDNTRALRGVRVPTLITCGEYDEGPPWIARRIQKLVRRSKLVAFDELSHMSHVEDPARVVGATGAFLRAARL</sequence>
<dbReference type="PANTHER" id="PTHR43798:SF33">
    <property type="entry name" value="HYDROLASE, PUTATIVE (AFU_ORTHOLOGUE AFUA_2G14860)-RELATED"/>
    <property type="match status" value="1"/>
</dbReference>
<dbReference type="EMBL" id="JBHUDY010000001">
    <property type="protein sequence ID" value="MFD1610958.1"/>
    <property type="molecule type" value="Genomic_DNA"/>
</dbReference>
<dbReference type="InterPro" id="IPR002410">
    <property type="entry name" value="Peptidase_S33"/>
</dbReference>
<feature type="domain" description="AB hydrolase-1" evidence="5">
    <location>
        <begin position="68"/>
        <end position="315"/>
    </location>
</feature>
<dbReference type="PANTHER" id="PTHR43798">
    <property type="entry name" value="MONOACYLGLYCEROL LIPASE"/>
    <property type="match status" value="1"/>
</dbReference>
<dbReference type="RefSeq" id="WP_380887130.1">
    <property type="nucleotide sequence ID" value="NZ_JBHUDY010000001.1"/>
</dbReference>
<evidence type="ECO:0000313" key="6">
    <source>
        <dbReference type="EMBL" id="MFD1610958.1"/>
    </source>
</evidence>
<keyword evidence="2 3" id="KW-0378">Hydrolase</keyword>
<evidence type="ECO:0000256" key="2">
    <source>
        <dbReference type="ARBA" id="ARBA00022801"/>
    </source>
</evidence>
<evidence type="ECO:0000256" key="3">
    <source>
        <dbReference type="PIRNR" id="PIRNR005539"/>
    </source>
</evidence>
<dbReference type="Pfam" id="PF00561">
    <property type="entry name" value="Abhydrolase_1"/>
    <property type="match status" value="1"/>
</dbReference>
<dbReference type="InterPro" id="IPR050266">
    <property type="entry name" value="AB_hydrolase_sf"/>
</dbReference>
<evidence type="ECO:0000313" key="7">
    <source>
        <dbReference type="Proteomes" id="UP001597115"/>
    </source>
</evidence>
<dbReference type="NCBIfam" id="TIGR01250">
    <property type="entry name" value="pro_imino_pep_2"/>
    <property type="match status" value="1"/>
</dbReference>
<feature type="chain" id="PRO_5046793824" evidence="4">
    <location>
        <begin position="24"/>
        <end position="331"/>
    </location>
</feature>
<dbReference type="Gene3D" id="3.40.50.1820">
    <property type="entry name" value="alpha/beta hydrolase"/>
    <property type="match status" value="1"/>
</dbReference>
<dbReference type="InterPro" id="IPR000073">
    <property type="entry name" value="AB_hydrolase_1"/>
</dbReference>
<evidence type="ECO:0000256" key="4">
    <source>
        <dbReference type="SAM" id="SignalP"/>
    </source>
</evidence>
<gene>
    <name evidence="6" type="ORF">ACFSCW_03995</name>
</gene>
<proteinExistence type="inferred from homology"/>
<keyword evidence="4" id="KW-0732">Signal</keyword>
<evidence type="ECO:0000259" key="5">
    <source>
        <dbReference type="Pfam" id="PF00561"/>
    </source>
</evidence>
<evidence type="ECO:0000256" key="1">
    <source>
        <dbReference type="ARBA" id="ARBA00010088"/>
    </source>
</evidence>
<keyword evidence="7" id="KW-1185">Reference proteome</keyword>
<dbReference type="GO" id="GO:0016787">
    <property type="term" value="F:hydrolase activity"/>
    <property type="evidence" value="ECO:0007669"/>
    <property type="project" value="UniProtKB-KW"/>
</dbReference>
<dbReference type="SUPFAM" id="SSF53474">
    <property type="entry name" value="alpha/beta-Hydrolases"/>
    <property type="match status" value="1"/>
</dbReference>
<dbReference type="Proteomes" id="UP001597115">
    <property type="component" value="Unassembled WGS sequence"/>
</dbReference>
<dbReference type="InterPro" id="IPR005945">
    <property type="entry name" value="Pro_imino_pep"/>
</dbReference>
<feature type="signal peptide" evidence="4">
    <location>
        <begin position="1"/>
        <end position="23"/>
    </location>
</feature>
<dbReference type="PRINTS" id="PR00793">
    <property type="entry name" value="PROAMNOPTASE"/>
</dbReference>
<comment type="similarity">
    <text evidence="1 3">Belongs to the peptidase S33 family.</text>
</comment>
<dbReference type="InterPro" id="IPR029058">
    <property type="entry name" value="AB_hydrolase_fold"/>
</dbReference>
<comment type="caution">
    <text evidence="6">The sequence shown here is derived from an EMBL/GenBank/DDBJ whole genome shotgun (WGS) entry which is preliminary data.</text>
</comment>
<dbReference type="PIRSF" id="PIRSF005539">
    <property type="entry name" value="Pept_S33_TRI_F1"/>
    <property type="match status" value="1"/>
</dbReference>
<name>A0ABW4HZ84_9SPHN</name>
<dbReference type="PRINTS" id="PR00111">
    <property type="entry name" value="ABHYDROLASE"/>
</dbReference>
<accession>A0ABW4HZ84</accession>